<accession>B4S5N6</accession>
<keyword evidence="5 6" id="KW-0472">Membrane</keyword>
<comment type="subcellular location">
    <subcellularLocation>
        <location evidence="1">Cell membrane</location>
        <topology evidence="1">Multi-pass membrane protein</topology>
    </subcellularLocation>
</comment>
<dbReference type="EMBL" id="CP001108">
    <property type="protein sequence ID" value="ACF47083.1"/>
    <property type="molecule type" value="Genomic_DNA"/>
</dbReference>
<keyword evidence="2" id="KW-1003">Cell membrane</keyword>
<feature type="transmembrane region" description="Helical" evidence="6">
    <location>
        <begin position="365"/>
        <end position="384"/>
    </location>
</feature>
<evidence type="ECO:0000256" key="6">
    <source>
        <dbReference type="SAM" id="Phobius"/>
    </source>
</evidence>
<evidence type="ECO:0000256" key="1">
    <source>
        <dbReference type="ARBA" id="ARBA00004651"/>
    </source>
</evidence>
<gene>
    <name evidence="7" type="ordered locus">Paes_2073</name>
</gene>
<dbReference type="RefSeq" id="WP_012506615.1">
    <property type="nucleotide sequence ID" value="NC_011059.1"/>
</dbReference>
<proteinExistence type="predicted"/>
<feature type="transmembrane region" description="Helical" evidence="6">
    <location>
        <begin position="80"/>
        <end position="106"/>
    </location>
</feature>
<feature type="transmembrane region" description="Helical" evidence="6">
    <location>
        <begin position="12"/>
        <end position="33"/>
    </location>
</feature>
<dbReference type="STRING" id="290512.Paes_2073"/>
<evidence type="ECO:0000256" key="2">
    <source>
        <dbReference type="ARBA" id="ARBA00022475"/>
    </source>
</evidence>
<evidence type="ECO:0000313" key="7">
    <source>
        <dbReference type="EMBL" id="ACF47083.1"/>
    </source>
</evidence>
<evidence type="ECO:0000256" key="3">
    <source>
        <dbReference type="ARBA" id="ARBA00022692"/>
    </source>
</evidence>
<feature type="transmembrane region" description="Helical" evidence="6">
    <location>
        <begin position="218"/>
        <end position="246"/>
    </location>
</feature>
<dbReference type="AlphaFoldDB" id="B4S5N6"/>
<feature type="transmembrane region" description="Helical" evidence="6">
    <location>
        <begin position="266"/>
        <end position="285"/>
    </location>
</feature>
<dbReference type="InterPro" id="IPR050833">
    <property type="entry name" value="Poly_Biosynth_Transport"/>
</dbReference>
<organism evidence="7 8">
    <name type="scientific">Prosthecochloris aestuarii (strain DSM 271 / SK 413)</name>
    <dbReference type="NCBI Taxonomy" id="290512"/>
    <lineage>
        <taxon>Bacteria</taxon>
        <taxon>Pseudomonadati</taxon>
        <taxon>Chlorobiota</taxon>
        <taxon>Chlorobiia</taxon>
        <taxon>Chlorobiales</taxon>
        <taxon>Chlorobiaceae</taxon>
        <taxon>Prosthecochloris</taxon>
    </lineage>
</organism>
<dbReference type="GO" id="GO:0005886">
    <property type="term" value="C:plasma membrane"/>
    <property type="evidence" value="ECO:0007669"/>
    <property type="project" value="UniProtKB-SubCell"/>
</dbReference>
<feature type="transmembrane region" description="Helical" evidence="6">
    <location>
        <begin position="176"/>
        <end position="194"/>
    </location>
</feature>
<feature type="transmembrane region" description="Helical" evidence="6">
    <location>
        <begin position="424"/>
        <end position="444"/>
    </location>
</feature>
<dbReference type="CDD" id="cd13128">
    <property type="entry name" value="MATE_Wzx_like"/>
    <property type="match status" value="1"/>
</dbReference>
<feature type="transmembrane region" description="Helical" evidence="6">
    <location>
        <begin position="39"/>
        <end position="59"/>
    </location>
</feature>
<evidence type="ECO:0000256" key="5">
    <source>
        <dbReference type="ARBA" id="ARBA00023136"/>
    </source>
</evidence>
<dbReference type="KEGG" id="paa:Paes_2073"/>
<keyword evidence="8" id="KW-1185">Reference proteome</keyword>
<feature type="transmembrane region" description="Helical" evidence="6">
    <location>
        <begin position="450"/>
        <end position="470"/>
    </location>
</feature>
<dbReference type="Pfam" id="PF13440">
    <property type="entry name" value="Polysacc_synt_3"/>
    <property type="match status" value="1"/>
</dbReference>
<feature type="transmembrane region" description="Helical" evidence="6">
    <location>
        <begin position="151"/>
        <end position="170"/>
    </location>
</feature>
<dbReference type="PANTHER" id="PTHR30250">
    <property type="entry name" value="PST FAMILY PREDICTED COLANIC ACID TRANSPORTER"/>
    <property type="match status" value="1"/>
</dbReference>
<feature type="transmembrane region" description="Helical" evidence="6">
    <location>
        <begin position="297"/>
        <end position="317"/>
    </location>
</feature>
<feature type="transmembrane region" description="Helical" evidence="6">
    <location>
        <begin position="118"/>
        <end position="139"/>
    </location>
</feature>
<feature type="transmembrane region" description="Helical" evidence="6">
    <location>
        <begin position="390"/>
        <end position="412"/>
    </location>
</feature>
<keyword evidence="4 6" id="KW-1133">Transmembrane helix</keyword>
<dbReference type="eggNOG" id="COG2244">
    <property type="taxonomic scope" value="Bacteria"/>
</dbReference>
<reference evidence="7" key="1">
    <citation type="submission" date="2008-06" db="EMBL/GenBank/DDBJ databases">
        <title>Complete sequence of chromosome of Prosthecochloris aestuarii DSM 271.</title>
        <authorList>
            <consortium name="US DOE Joint Genome Institute"/>
            <person name="Lucas S."/>
            <person name="Copeland A."/>
            <person name="Lapidus A."/>
            <person name="Glavina del Rio T."/>
            <person name="Dalin E."/>
            <person name="Tice H."/>
            <person name="Bruce D."/>
            <person name="Goodwin L."/>
            <person name="Pitluck S."/>
            <person name="Schmutz J."/>
            <person name="Larimer F."/>
            <person name="Land M."/>
            <person name="Hauser L."/>
            <person name="Kyrpides N."/>
            <person name="Anderson I."/>
            <person name="Liu Z."/>
            <person name="Li T."/>
            <person name="Zhao F."/>
            <person name="Overmann J."/>
            <person name="Bryant D.A."/>
            <person name="Richardson P."/>
        </authorList>
    </citation>
    <scope>NUCLEOTIDE SEQUENCE [LARGE SCALE GENOMIC DNA]</scope>
    <source>
        <strain evidence="7">DSM 271</strain>
    </source>
</reference>
<evidence type="ECO:0000313" key="8">
    <source>
        <dbReference type="Proteomes" id="UP000002725"/>
    </source>
</evidence>
<dbReference type="PANTHER" id="PTHR30250:SF11">
    <property type="entry name" value="O-ANTIGEN TRANSPORTER-RELATED"/>
    <property type="match status" value="1"/>
</dbReference>
<keyword evidence="3 6" id="KW-0812">Transmembrane</keyword>
<name>B4S5N6_PROA2</name>
<dbReference type="Proteomes" id="UP000002725">
    <property type="component" value="Chromosome"/>
</dbReference>
<dbReference type="HOGENOM" id="CLU_022017_5_1_10"/>
<evidence type="ECO:0000256" key="4">
    <source>
        <dbReference type="ARBA" id="ARBA00022989"/>
    </source>
</evidence>
<protein>
    <submittedName>
        <fullName evidence="7">Polysaccharide biosynthesis protein</fullName>
    </submittedName>
</protein>
<sequence>MKIIVQQAGVSFSGLVTGQILRFFLNLVIARLLGADELGVYALALSFAQIAEVIAIAGLDGGVLRTVNLSPLDPERQRRAALSALSYSMRFSFVASLLLASAAGILSSMFNGSVLLQLTIICYAISVPLHVFIAVAGHVMQAFRELRPKIIASQIIVPGGLLILTLSLWAAGGGALAILLPMPIAAFAAAIWIFRDMKARTGLCIADIVRAGSNRSMLYYSLPLMLVALTGMASHWLDILMLGWYSDARTVGIYQPAVRTAGLLRSVYLAFAGIAAPLFASLSAAGRKDEMERLLKVVTRWIVVAALPPAVVLMVMPSEVLDLFGAGFSGAEPVLVLLSAAVLFQASTGLYDTLLQMSGVARLSAINSLLALAIHFFLNTLLIPRYGISGAAFAVIIVYFLLTALRAVEVWLKLGIHLFSFQLFKPFAASGVTAMALIVLRPFFAGFPAYAALAFAALVACSLYAVLIWMMKLEHEDLEIIADMFPFLKKQS</sequence>